<reference evidence="2 3" key="1">
    <citation type="submission" date="2019-06" db="EMBL/GenBank/DDBJ databases">
        <title>Sequencing the genomes of 1000 actinobacteria strains.</title>
        <authorList>
            <person name="Klenk H.-P."/>
        </authorList>
    </citation>
    <scope>NUCLEOTIDE SEQUENCE [LARGE SCALE GENOMIC DNA]</scope>
    <source>
        <strain evidence="2 3">DSM 43866</strain>
    </source>
</reference>
<organism evidence="2 3">
    <name type="scientific">Actinoplanes teichomyceticus</name>
    <dbReference type="NCBI Taxonomy" id="1867"/>
    <lineage>
        <taxon>Bacteria</taxon>
        <taxon>Bacillati</taxon>
        <taxon>Actinomycetota</taxon>
        <taxon>Actinomycetes</taxon>
        <taxon>Micromonosporales</taxon>
        <taxon>Micromonosporaceae</taxon>
        <taxon>Actinoplanes</taxon>
    </lineage>
</organism>
<sequence length="168" mass="17342">MRPAILAVLAGVLLTGAACDSDAEVHETGAAAAPSPTTAATSAAPDYSADTAEVCGRLDKVFTGELNDFGSAIGKMIAYKEAKQADKAAEAEKAAAAELRSAGGQIRKETSAALDPELKAAGESSARKLEASAKDRAYIKRIRSTTDLDRTLKPQLAEWLSPVAGYCA</sequence>
<keyword evidence="3" id="KW-1185">Reference proteome</keyword>
<dbReference type="EMBL" id="VIWY01000001">
    <property type="protein sequence ID" value="TWG26086.1"/>
    <property type="molecule type" value="Genomic_DNA"/>
</dbReference>
<dbReference type="RefSeq" id="WP_164466232.1">
    <property type="nucleotide sequence ID" value="NZ_BOMX01000021.1"/>
</dbReference>
<feature type="region of interest" description="Disordered" evidence="1">
    <location>
        <begin position="107"/>
        <end position="126"/>
    </location>
</feature>
<protein>
    <submittedName>
        <fullName evidence="2">Uncharacterized protein</fullName>
    </submittedName>
</protein>
<dbReference type="AlphaFoldDB" id="A0A561WQD9"/>
<gene>
    <name evidence="2" type="ORF">FHX34_1011063</name>
</gene>
<comment type="caution">
    <text evidence="2">The sequence shown here is derived from an EMBL/GenBank/DDBJ whole genome shotgun (WGS) entry which is preliminary data.</text>
</comment>
<evidence type="ECO:0000313" key="2">
    <source>
        <dbReference type="EMBL" id="TWG26086.1"/>
    </source>
</evidence>
<proteinExistence type="predicted"/>
<evidence type="ECO:0000256" key="1">
    <source>
        <dbReference type="SAM" id="MobiDB-lite"/>
    </source>
</evidence>
<evidence type="ECO:0000313" key="3">
    <source>
        <dbReference type="Proteomes" id="UP000320239"/>
    </source>
</evidence>
<accession>A0A561WQD9</accession>
<name>A0A561WQD9_ACTTI</name>
<dbReference type="Proteomes" id="UP000320239">
    <property type="component" value="Unassembled WGS sequence"/>
</dbReference>
<dbReference type="PROSITE" id="PS51257">
    <property type="entry name" value="PROKAR_LIPOPROTEIN"/>
    <property type="match status" value="1"/>
</dbReference>